<dbReference type="PANTHER" id="PTHR10804">
    <property type="entry name" value="PROTEASE FAMILY M24 METHIONYL AMINOPEPTIDASE, AMINOPEPTIDASE P"/>
    <property type="match status" value="1"/>
</dbReference>
<organism evidence="3 4">
    <name type="scientific">Apophysomyces ossiformis</name>
    <dbReference type="NCBI Taxonomy" id="679940"/>
    <lineage>
        <taxon>Eukaryota</taxon>
        <taxon>Fungi</taxon>
        <taxon>Fungi incertae sedis</taxon>
        <taxon>Mucoromycota</taxon>
        <taxon>Mucoromycotina</taxon>
        <taxon>Mucoromycetes</taxon>
        <taxon>Mucorales</taxon>
        <taxon>Mucorineae</taxon>
        <taxon>Mucoraceae</taxon>
        <taxon>Apophysomyces</taxon>
    </lineage>
</organism>
<dbReference type="Pfam" id="PF00557">
    <property type="entry name" value="Peptidase_M24"/>
    <property type="match status" value="1"/>
</dbReference>
<dbReference type="CDD" id="cd01089">
    <property type="entry name" value="PA2G4-like"/>
    <property type="match status" value="1"/>
</dbReference>
<dbReference type="SUPFAM" id="SSF46785">
    <property type="entry name" value="Winged helix' DNA-binding domain"/>
    <property type="match status" value="1"/>
</dbReference>
<dbReference type="FunFam" id="1.10.10.10:FF:000029">
    <property type="entry name" value="Proliferation-associated 2G4, a"/>
    <property type="match status" value="1"/>
</dbReference>
<evidence type="ECO:0000259" key="2">
    <source>
        <dbReference type="Pfam" id="PF00557"/>
    </source>
</evidence>
<dbReference type="InterPro" id="IPR036390">
    <property type="entry name" value="WH_DNA-bd_sf"/>
</dbReference>
<sequence length="402" mass="44303">MSGMELTVSYPPSKFASDNDLSNESVIQKYKLAADVVNTVLEQILTKVAPGISVNDLCQYGDDLITAYTKDQYKSSERGVALPTCVTVNNLIQYHSPLADADYNLRPGDIVKIELGAHVDGYIATSAHTTVINVNPSQPITGPAADVVCATYFAMEAAARMLKPGVKTSEITRVISEIAAYYRCKPVQGTFSSPMKRFVLRAGKDIENGFPEDLLMKDLEKSDFEIEANQVYQLNVVLTTGDGKVKSSDKKTNVYQRDVRNSYQLKMKSARLAYSQINEKYTVFPFSARALSGSQARLGLSSLLTHNLITPYPVMRSSTNSDMVAQFKATVLVTADGQLRTTLPQQLPFVHSQYCIPQPTMAANVLSSAPINEHKKPKSMPNVEVVFGERRAEVEDVEMEMD</sequence>
<accession>A0A8H7BSC5</accession>
<dbReference type="InterPro" id="IPR000994">
    <property type="entry name" value="Pept_M24"/>
</dbReference>
<dbReference type="Proteomes" id="UP000605846">
    <property type="component" value="Unassembled WGS sequence"/>
</dbReference>
<dbReference type="Gene3D" id="3.90.230.10">
    <property type="entry name" value="Creatinase/methionine aminopeptidase superfamily"/>
    <property type="match status" value="1"/>
</dbReference>
<evidence type="ECO:0000313" key="4">
    <source>
        <dbReference type="Proteomes" id="UP000605846"/>
    </source>
</evidence>
<evidence type="ECO:0000313" key="3">
    <source>
        <dbReference type="EMBL" id="KAF7726619.1"/>
    </source>
</evidence>
<protein>
    <recommendedName>
        <fullName evidence="2">Peptidase M24 domain-containing protein</fullName>
    </recommendedName>
</protein>
<name>A0A8H7BSC5_9FUNG</name>
<dbReference type="EMBL" id="JABAYA010000075">
    <property type="protein sequence ID" value="KAF7726619.1"/>
    <property type="molecule type" value="Genomic_DNA"/>
</dbReference>
<dbReference type="OrthoDB" id="5876363at2759"/>
<dbReference type="InterPro" id="IPR036005">
    <property type="entry name" value="Creatinase/aminopeptidase-like"/>
</dbReference>
<dbReference type="InterPro" id="IPR036388">
    <property type="entry name" value="WH-like_DNA-bd_sf"/>
</dbReference>
<reference evidence="3" key="1">
    <citation type="submission" date="2020-01" db="EMBL/GenBank/DDBJ databases">
        <title>Genome Sequencing of Three Apophysomyces-Like Fungal Strains Confirms a Novel Fungal Genus in the Mucoromycota with divergent Burkholderia-like Endosymbiotic Bacteria.</title>
        <authorList>
            <person name="Stajich J.E."/>
            <person name="Macias A.M."/>
            <person name="Carter-House D."/>
            <person name="Lovett B."/>
            <person name="Kasson L.R."/>
            <person name="Berry K."/>
            <person name="Grigoriev I."/>
            <person name="Chang Y."/>
            <person name="Spatafora J."/>
            <person name="Kasson M.T."/>
        </authorList>
    </citation>
    <scope>NUCLEOTIDE SEQUENCE</scope>
    <source>
        <strain evidence="3">NRRL A-21654</strain>
    </source>
</reference>
<dbReference type="PANTHER" id="PTHR10804:SF11">
    <property type="entry name" value="PROLIFERATION-ASSOCIATED PROTEIN 2G4"/>
    <property type="match status" value="1"/>
</dbReference>
<gene>
    <name evidence="3" type="ORF">EC973_008583</name>
</gene>
<feature type="domain" description="Peptidase M24" evidence="2">
    <location>
        <begin position="29"/>
        <end position="182"/>
    </location>
</feature>
<dbReference type="AlphaFoldDB" id="A0A8H7BSC5"/>
<dbReference type="Gene3D" id="1.10.10.10">
    <property type="entry name" value="Winged helix-like DNA-binding domain superfamily/Winged helix DNA-binding domain"/>
    <property type="match status" value="1"/>
</dbReference>
<comment type="similarity">
    <text evidence="1">Belongs to the peptidase M24 family.</text>
</comment>
<evidence type="ECO:0000256" key="1">
    <source>
        <dbReference type="ARBA" id="ARBA00007319"/>
    </source>
</evidence>
<dbReference type="SUPFAM" id="SSF55920">
    <property type="entry name" value="Creatinase/aminopeptidase"/>
    <property type="match status" value="1"/>
</dbReference>
<keyword evidence="4" id="KW-1185">Reference proteome</keyword>
<comment type="caution">
    <text evidence="3">The sequence shown here is derived from an EMBL/GenBank/DDBJ whole genome shotgun (WGS) entry which is preliminary data.</text>
</comment>
<proteinExistence type="inferred from homology"/>
<dbReference type="InterPro" id="IPR047113">
    <property type="entry name" value="PA2G4/ARX1"/>
</dbReference>